<evidence type="ECO:0000256" key="22">
    <source>
        <dbReference type="SAM" id="Phobius"/>
    </source>
</evidence>
<evidence type="ECO:0000256" key="19">
    <source>
        <dbReference type="ARBA" id="ARBA00040454"/>
    </source>
</evidence>
<dbReference type="AlphaFoldDB" id="D2R4P2"/>
<keyword evidence="18" id="KW-0464">Manganese</keyword>
<evidence type="ECO:0000256" key="13">
    <source>
        <dbReference type="ARBA" id="ARBA00022842"/>
    </source>
</evidence>
<accession>D2R4P2</accession>
<proteinExistence type="predicted"/>
<comment type="catalytic activity">
    <reaction evidence="1">
        <text>ATP + protein L-histidine = ADP + protein N-phospho-L-histidine.</text>
        <dbReference type="EC" id="2.7.13.3"/>
    </reaction>
</comment>
<dbReference type="InterPro" id="IPR003661">
    <property type="entry name" value="HisK_dim/P_dom"/>
</dbReference>
<dbReference type="HOGENOM" id="CLU_589111_0_0_0"/>
<keyword evidence="22" id="KW-1133">Transmembrane helix</keyword>
<evidence type="ECO:0000256" key="20">
    <source>
        <dbReference type="ARBA" id="ARBA00041776"/>
    </source>
</evidence>
<dbReference type="PANTHER" id="PTHR44936:SF9">
    <property type="entry name" value="SENSOR PROTEIN CREC"/>
    <property type="match status" value="1"/>
</dbReference>
<dbReference type="InterPro" id="IPR036890">
    <property type="entry name" value="HATPase_C_sf"/>
</dbReference>
<feature type="coiled-coil region" evidence="21">
    <location>
        <begin position="211"/>
        <end position="238"/>
    </location>
</feature>
<feature type="domain" description="HAMP" evidence="24">
    <location>
        <begin position="178"/>
        <end position="230"/>
    </location>
</feature>
<dbReference type="PANTHER" id="PTHR44936">
    <property type="entry name" value="SENSOR PROTEIN CREC"/>
    <property type="match status" value="1"/>
</dbReference>
<keyword evidence="16" id="KW-0346">Stress response</keyword>
<dbReference type="STRING" id="530564.Psta_2439"/>
<keyword evidence="7" id="KW-0597">Phosphoprotein</keyword>
<feature type="transmembrane region" description="Helical" evidence="22">
    <location>
        <begin position="9"/>
        <end position="31"/>
    </location>
</feature>
<evidence type="ECO:0000256" key="3">
    <source>
        <dbReference type="ARBA" id="ARBA00001946"/>
    </source>
</evidence>
<dbReference type="InterPro" id="IPR004358">
    <property type="entry name" value="Sig_transdc_His_kin-like_C"/>
</dbReference>
<comment type="cofactor">
    <cofactor evidence="2">
        <name>Mn(2+)</name>
        <dbReference type="ChEBI" id="CHEBI:29035"/>
    </cofactor>
</comment>
<keyword evidence="22" id="KW-0472">Membrane</keyword>
<comment type="subcellular location">
    <subcellularLocation>
        <location evidence="4">Cell membrane</location>
        <topology evidence="4">Multi-pass membrane protein</topology>
    </subcellularLocation>
</comment>
<evidence type="ECO:0000256" key="8">
    <source>
        <dbReference type="ARBA" id="ARBA00022679"/>
    </source>
</evidence>
<dbReference type="eggNOG" id="COG4191">
    <property type="taxonomic scope" value="Bacteria"/>
</dbReference>
<evidence type="ECO:0000256" key="17">
    <source>
        <dbReference type="ARBA" id="ARBA00023026"/>
    </source>
</evidence>
<evidence type="ECO:0000313" key="25">
    <source>
        <dbReference type="EMBL" id="ADB17108.1"/>
    </source>
</evidence>
<evidence type="ECO:0000256" key="18">
    <source>
        <dbReference type="ARBA" id="ARBA00023211"/>
    </source>
</evidence>
<evidence type="ECO:0000256" key="1">
    <source>
        <dbReference type="ARBA" id="ARBA00000085"/>
    </source>
</evidence>
<dbReference type="InterPro" id="IPR003594">
    <property type="entry name" value="HATPase_dom"/>
</dbReference>
<dbReference type="CDD" id="cd00082">
    <property type="entry name" value="HisKA"/>
    <property type="match status" value="1"/>
</dbReference>
<evidence type="ECO:0000256" key="7">
    <source>
        <dbReference type="ARBA" id="ARBA00022553"/>
    </source>
</evidence>
<keyword evidence="6" id="KW-1003">Cell membrane</keyword>
<keyword evidence="26" id="KW-1185">Reference proteome</keyword>
<evidence type="ECO:0000259" key="23">
    <source>
        <dbReference type="PROSITE" id="PS50109"/>
    </source>
</evidence>
<sequence length="476" mass="51504" precursor="true">MRWPLRRQILLPMVSVVLAAVLVVSVMNAYLASRQVIAEVDEQQADVVRTLAATNFPLESSVLKQARGLTGAEYLIATLDGAATAASSDELLQLDTATLQSHGRGASIVAKLAGDDVELIHFPAILDRRAVGGSQLQLHAFYPAKAWRAARFQAIWPPLAIGAVAIALTIAAAYVVALRVTGPIDQLQKQVTQIAAGDYRQMPETSIDDEVHRLGQAINQMAQRLADYEEEIRRSERLRTLGQLGGGIAHQVRNAATGCRLALDLLERDLESGRADIDANHESLEVATQQLSLIESYVQRLLTLGRKETRELQPIDLRQTLLDLIPLVTPTASHLGIELATSLGDLPVPMRGDAPSLQQMVINLLMNAIEAAADRRNLSGTGAVEIRLHSERPTSCEIEIIDNGSGVSEFAAAKMFEPFATDKPQGTGLGLCVAKQTAAAHGGEIRWSREQHQTHFFVTLPLLVSDVPHGEVAGSR</sequence>
<keyword evidence="11" id="KW-0378">Hydrolase</keyword>
<dbReference type="OrthoDB" id="1931120at2"/>
<dbReference type="GO" id="GO:0005524">
    <property type="term" value="F:ATP binding"/>
    <property type="evidence" value="ECO:0007669"/>
    <property type="project" value="UniProtKB-KW"/>
</dbReference>
<evidence type="ECO:0000256" key="5">
    <source>
        <dbReference type="ARBA" id="ARBA00012438"/>
    </source>
</evidence>
<evidence type="ECO:0000256" key="10">
    <source>
        <dbReference type="ARBA" id="ARBA00022777"/>
    </source>
</evidence>
<dbReference type="SUPFAM" id="SSF158472">
    <property type="entry name" value="HAMP domain-like"/>
    <property type="match status" value="1"/>
</dbReference>
<evidence type="ECO:0000256" key="6">
    <source>
        <dbReference type="ARBA" id="ARBA00022475"/>
    </source>
</evidence>
<keyword evidence="8" id="KW-0808">Transferase</keyword>
<dbReference type="Pfam" id="PF02518">
    <property type="entry name" value="HATPase_c"/>
    <property type="match status" value="1"/>
</dbReference>
<evidence type="ECO:0000256" key="14">
    <source>
        <dbReference type="ARBA" id="ARBA00022912"/>
    </source>
</evidence>
<dbReference type="KEGG" id="psl:Psta_2439"/>
<keyword evidence="22" id="KW-0812">Transmembrane</keyword>
<dbReference type="PROSITE" id="PS50885">
    <property type="entry name" value="HAMP"/>
    <property type="match status" value="1"/>
</dbReference>
<name>D2R4P2_PIRSD</name>
<keyword evidence="12" id="KW-0067">ATP-binding</keyword>
<gene>
    <name evidence="25" type="ordered locus">Psta_2439</name>
</gene>
<dbReference type="PROSITE" id="PS50109">
    <property type="entry name" value="HIS_KIN"/>
    <property type="match status" value="1"/>
</dbReference>
<comment type="cofactor">
    <cofactor evidence="3">
        <name>Mg(2+)</name>
        <dbReference type="ChEBI" id="CHEBI:18420"/>
    </cofactor>
</comment>
<keyword evidence="17" id="KW-0843">Virulence</keyword>
<evidence type="ECO:0000256" key="2">
    <source>
        <dbReference type="ARBA" id="ARBA00001936"/>
    </source>
</evidence>
<dbReference type="SUPFAM" id="SSF47384">
    <property type="entry name" value="Homodimeric domain of signal transducing histidine kinase"/>
    <property type="match status" value="1"/>
</dbReference>
<evidence type="ECO:0000256" key="16">
    <source>
        <dbReference type="ARBA" id="ARBA00023016"/>
    </source>
</evidence>
<keyword evidence="10 25" id="KW-0418">Kinase</keyword>
<keyword evidence="9" id="KW-0547">Nucleotide-binding</keyword>
<keyword evidence="21" id="KW-0175">Coiled coil</keyword>
<dbReference type="EC" id="2.7.13.3" evidence="5"/>
<evidence type="ECO:0000256" key="12">
    <source>
        <dbReference type="ARBA" id="ARBA00022840"/>
    </source>
</evidence>
<dbReference type="GO" id="GO:0004721">
    <property type="term" value="F:phosphoprotein phosphatase activity"/>
    <property type="evidence" value="ECO:0007669"/>
    <property type="project" value="UniProtKB-KW"/>
</dbReference>
<evidence type="ECO:0000259" key="24">
    <source>
        <dbReference type="PROSITE" id="PS50885"/>
    </source>
</evidence>
<dbReference type="InterPro" id="IPR036097">
    <property type="entry name" value="HisK_dim/P_sf"/>
</dbReference>
<evidence type="ECO:0000256" key="9">
    <source>
        <dbReference type="ARBA" id="ARBA00022741"/>
    </source>
</evidence>
<organism evidence="25 26">
    <name type="scientific">Pirellula staleyi (strain ATCC 27377 / DSM 6068 / ICPB 4128)</name>
    <name type="common">Pirella staleyi</name>
    <dbReference type="NCBI Taxonomy" id="530564"/>
    <lineage>
        <taxon>Bacteria</taxon>
        <taxon>Pseudomonadati</taxon>
        <taxon>Planctomycetota</taxon>
        <taxon>Planctomycetia</taxon>
        <taxon>Pirellulales</taxon>
        <taxon>Pirellulaceae</taxon>
        <taxon>Pirellula</taxon>
    </lineage>
</organism>
<dbReference type="Gene3D" id="3.30.565.10">
    <property type="entry name" value="Histidine kinase-like ATPase, C-terminal domain"/>
    <property type="match status" value="1"/>
</dbReference>
<dbReference type="SMART" id="SM00388">
    <property type="entry name" value="HisKA"/>
    <property type="match status" value="1"/>
</dbReference>
<evidence type="ECO:0000256" key="15">
    <source>
        <dbReference type="ARBA" id="ARBA00023012"/>
    </source>
</evidence>
<evidence type="ECO:0000256" key="21">
    <source>
        <dbReference type="SAM" id="Coils"/>
    </source>
</evidence>
<feature type="transmembrane region" description="Helical" evidence="22">
    <location>
        <begin position="155"/>
        <end position="177"/>
    </location>
</feature>
<evidence type="ECO:0000256" key="11">
    <source>
        <dbReference type="ARBA" id="ARBA00022801"/>
    </source>
</evidence>
<keyword evidence="13" id="KW-0460">Magnesium</keyword>
<dbReference type="InterPro" id="IPR005467">
    <property type="entry name" value="His_kinase_dom"/>
</dbReference>
<dbReference type="SMART" id="SM00304">
    <property type="entry name" value="HAMP"/>
    <property type="match status" value="1"/>
</dbReference>
<evidence type="ECO:0000313" key="26">
    <source>
        <dbReference type="Proteomes" id="UP000001887"/>
    </source>
</evidence>
<dbReference type="InterPro" id="IPR003660">
    <property type="entry name" value="HAMP_dom"/>
</dbReference>
<keyword evidence="15" id="KW-0902">Two-component regulatory system</keyword>
<dbReference type="Gene3D" id="1.10.287.130">
    <property type="match status" value="1"/>
</dbReference>
<dbReference type="Pfam" id="PF00672">
    <property type="entry name" value="HAMP"/>
    <property type="match status" value="1"/>
</dbReference>
<feature type="domain" description="Histidine kinase" evidence="23">
    <location>
        <begin position="247"/>
        <end position="464"/>
    </location>
</feature>
<keyword evidence="14" id="KW-0904">Protein phosphatase</keyword>
<dbReference type="Proteomes" id="UP000001887">
    <property type="component" value="Chromosome"/>
</dbReference>
<dbReference type="PRINTS" id="PR00344">
    <property type="entry name" value="BCTRLSENSOR"/>
</dbReference>
<reference evidence="25 26" key="1">
    <citation type="journal article" date="2009" name="Stand. Genomic Sci.">
        <title>Complete genome sequence of Pirellula staleyi type strain (ATCC 27377).</title>
        <authorList>
            <person name="Clum A."/>
            <person name="Tindall B.J."/>
            <person name="Sikorski J."/>
            <person name="Ivanova N."/>
            <person name="Mavrommatis K."/>
            <person name="Lucas S."/>
            <person name="Glavina del Rio T."/>
            <person name="Nolan M."/>
            <person name="Chen F."/>
            <person name="Tice H."/>
            <person name="Pitluck S."/>
            <person name="Cheng J.F."/>
            <person name="Chertkov O."/>
            <person name="Brettin T."/>
            <person name="Han C."/>
            <person name="Detter J.C."/>
            <person name="Kuske C."/>
            <person name="Bruce D."/>
            <person name="Goodwin L."/>
            <person name="Ovchinikova G."/>
            <person name="Pati A."/>
            <person name="Mikhailova N."/>
            <person name="Chen A."/>
            <person name="Palaniappan K."/>
            <person name="Land M."/>
            <person name="Hauser L."/>
            <person name="Chang Y.J."/>
            <person name="Jeffries C.D."/>
            <person name="Chain P."/>
            <person name="Rohde M."/>
            <person name="Goker M."/>
            <person name="Bristow J."/>
            <person name="Eisen J.A."/>
            <person name="Markowitz V."/>
            <person name="Hugenholtz P."/>
            <person name="Kyrpides N.C."/>
            <person name="Klenk H.P."/>
            <person name="Lapidus A."/>
        </authorList>
    </citation>
    <scope>NUCLEOTIDE SEQUENCE [LARGE SCALE GENOMIC DNA]</scope>
    <source>
        <strain evidence="26">ATCC 27377 / DSM 6068 / ICPB 4128</strain>
    </source>
</reference>
<dbReference type="GO" id="GO:0005886">
    <property type="term" value="C:plasma membrane"/>
    <property type="evidence" value="ECO:0007669"/>
    <property type="project" value="UniProtKB-SubCell"/>
</dbReference>
<dbReference type="EMBL" id="CP001848">
    <property type="protein sequence ID" value="ADB17108.1"/>
    <property type="molecule type" value="Genomic_DNA"/>
</dbReference>
<dbReference type="GO" id="GO:0000155">
    <property type="term" value="F:phosphorelay sensor kinase activity"/>
    <property type="evidence" value="ECO:0007669"/>
    <property type="project" value="InterPro"/>
</dbReference>
<dbReference type="SUPFAM" id="SSF55874">
    <property type="entry name" value="ATPase domain of HSP90 chaperone/DNA topoisomerase II/histidine kinase"/>
    <property type="match status" value="1"/>
</dbReference>
<dbReference type="Gene3D" id="6.10.340.10">
    <property type="match status" value="1"/>
</dbReference>
<protein>
    <recommendedName>
        <fullName evidence="19">Signal transduction histidine-protein kinase/phosphatase MprB</fullName>
        <ecNumber evidence="5">2.7.13.3</ecNumber>
    </recommendedName>
    <alternativeName>
        <fullName evidence="20">Mycobacterial persistence regulator B</fullName>
    </alternativeName>
</protein>
<dbReference type="CDD" id="cd06225">
    <property type="entry name" value="HAMP"/>
    <property type="match status" value="1"/>
</dbReference>
<dbReference type="InterPro" id="IPR050980">
    <property type="entry name" value="2C_sensor_his_kinase"/>
</dbReference>
<evidence type="ECO:0000256" key="4">
    <source>
        <dbReference type="ARBA" id="ARBA00004651"/>
    </source>
</evidence>
<dbReference type="SMART" id="SM00387">
    <property type="entry name" value="HATPase_c"/>
    <property type="match status" value="1"/>
</dbReference>